<feature type="transmembrane region" description="Helical" evidence="1">
    <location>
        <begin position="116"/>
        <end position="136"/>
    </location>
</feature>
<feature type="transmembrane region" description="Helical" evidence="1">
    <location>
        <begin position="85"/>
        <end position="110"/>
    </location>
</feature>
<evidence type="ECO:0000313" key="2">
    <source>
        <dbReference type="EMBL" id="NMB70371.1"/>
    </source>
</evidence>
<organism evidence="2 3">
    <name type="scientific">candidate division WWE3 bacterium</name>
    <dbReference type="NCBI Taxonomy" id="2053526"/>
    <lineage>
        <taxon>Bacteria</taxon>
        <taxon>Katanobacteria</taxon>
    </lineage>
</organism>
<evidence type="ECO:0000256" key="1">
    <source>
        <dbReference type="SAM" id="Phobius"/>
    </source>
</evidence>
<feature type="non-terminal residue" evidence="2">
    <location>
        <position position="1"/>
    </location>
</feature>
<feature type="transmembrane region" description="Helical" evidence="1">
    <location>
        <begin position="24"/>
        <end position="51"/>
    </location>
</feature>
<comment type="caution">
    <text evidence="2">The sequence shown here is derived from an EMBL/GenBank/DDBJ whole genome shotgun (WGS) entry which is preliminary data.</text>
</comment>
<dbReference type="Proteomes" id="UP000526033">
    <property type="component" value="Unassembled WGS sequence"/>
</dbReference>
<accession>A0A7X9HHG7</accession>
<keyword evidence="1" id="KW-1133">Transmembrane helix</keyword>
<dbReference type="EMBL" id="JAAZNL010000052">
    <property type="protein sequence ID" value="NMB70371.1"/>
    <property type="molecule type" value="Genomic_DNA"/>
</dbReference>
<name>A0A7X9HHG7_UNCKA</name>
<proteinExistence type="predicted"/>
<protein>
    <recommendedName>
        <fullName evidence="4">Glycerophosphoryl diester phosphodiesterase membrane domain-containing protein</fullName>
    </recommendedName>
</protein>
<keyword evidence="1" id="KW-0812">Transmembrane</keyword>
<gene>
    <name evidence="2" type="ORF">GYA27_04190</name>
</gene>
<evidence type="ECO:0008006" key="4">
    <source>
        <dbReference type="Google" id="ProtNLM"/>
    </source>
</evidence>
<sequence length="157" mass="17527">KVANGTTEPLKPVLILSFKRVWPMFVHMVVKGFILLIGFLLFIIPGVLLSIRYMFSELSLLNENLGPIAALGRSSKLTKGYRLNLYLKALGFTGIQFLLLVPILVFATIFGNNPMGPIFLEIYAFVSQLVFVYFYLDLLRIKGATAAQQATEPQLSI</sequence>
<dbReference type="AlphaFoldDB" id="A0A7X9HHG7"/>
<evidence type="ECO:0000313" key="3">
    <source>
        <dbReference type="Proteomes" id="UP000526033"/>
    </source>
</evidence>
<reference evidence="2 3" key="1">
    <citation type="journal article" date="2020" name="Biotechnol. Biofuels">
        <title>New insights from the biogas microbiome by comprehensive genome-resolved metagenomics of nearly 1600 species originating from multiple anaerobic digesters.</title>
        <authorList>
            <person name="Campanaro S."/>
            <person name="Treu L."/>
            <person name="Rodriguez-R L.M."/>
            <person name="Kovalovszki A."/>
            <person name="Ziels R.M."/>
            <person name="Maus I."/>
            <person name="Zhu X."/>
            <person name="Kougias P.G."/>
            <person name="Basile A."/>
            <person name="Luo G."/>
            <person name="Schluter A."/>
            <person name="Konstantinidis K.T."/>
            <person name="Angelidaki I."/>
        </authorList>
    </citation>
    <scope>NUCLEOTIDE SEQUENCE [LARGE SCALE GENOMIC DNA]</scope>
    <source>
        <strain evidence="2">AS27yjCOA_165</strain>
    </source>
</reference>
<keyword evidence="1" id="KW-0472">Membrane</keyword>